<dbReference type="AlphaFoldDB" id="A0A7J6SVF9"/>
<dbReference type="SUPFAM" id="SSF48371">
    <property type="entry name" value="ARM repeat"/>
    <property type="match status" value="1"/>
</dbReference>
<feature type="region of interest" description="Disordered" evidence="1">
    <location>
        <begin position="41"/>
        <end position="73"/>
    </location>
</feature>
<dbReference type="InterPro" id="IPR011989">
    <property type="entry name" value="ARM-like"/>
</dbReference>
<reference evidence="2 3" key="1">
    <citation type="submission" date="2020-04" db="EMBL/GenBank/DDBJ databases">
        <title>Perkinsus olseni comparative genomics.</title>
        <authorList>
            <person name="Bogema D.R."/>
        </authorList>
    </citation>
    <scope>NUCLEOTIDE SEQUENCE [LARGE SCALE GENOMIC DNA]</scope>
    <source>
        <strain evidence="2">ATCC PRA-205</strain>
    </source>
</reference>
<evidence type="ECO:0000313" key="2">
    <source>
        <dbReference type="EMBL" id="KAF4736542.1"/>
    </source>
</evidence>
<comment type="caution">
    <text evidence="2">The sequence shown here is derived from an EMBL/GenBank/DDBJ whole genome shotgun (WGS) entry which is preliminary data.</text>
</comment>
<feature type="compositionally biased region" description="Polar residues" evidence="1">
    <location>
        <begin position="43"/>
        <end position="53"/>
    </location>
</feature>
<accession>A0A7J6SVF9</accession>
<dbReference type="Proteomes" id="UP000574390">
    <property type="component" value="Unassembled WGS sequence"/>
</dbReference>
<dbReference type="Gene3D" id="1.25.10.10">
    <property type="entry name" value="Leucine-rich Repeat Variant"/>
    <property type="match status" value="1"/>
</dbReference>
<sequence length="391" mass="42107">MTDKFDNDTRARCGSSDMYGEVGDVTRGVALDMDILTAPGLLPSTTGKQQPTSLPLAEAHQTRCTGPAPEAPEDPMYVYPATTINVTSSDSCEVANDLIEFFEQKLDLCDFEFDKDHFHLSSDVYDKNGDKTTVMVYFFRVGQDHVRICFRCQGGSRKLFNEVYRRATEHLSSEGELGKPTEIPEAPESDDVTEEALSPVVEMLDEPSPRIRAEGAGALASGCGCVASRAVLLHRDGMLSSLVKDPCVAVVIGVCQILMNAELSDDFTVTMLSEQEVVPAVMEAIAGCTEVPGKDNTRARVLTSALKYLVSNSPELARQCDVNVLGDALNVVGRDKICSTNLDEVFKKRVGKFSELVAIAVALLVEGAAQSAGYSRGILASALSSALEGFI</sequence>
<organism evidence="2 3">
    <name type="scientific">Perkinsus olseni</name>
    <name type="common">Perkinsus atlanticus</name>
    <dbReference type="NCBI Taxonomy" id="32597"/>
    <lineage>
        <taxon>Eukaryota</taxon>
        <taxon>Sar</taxon>
        <taxon>Alveolata</taxon>
        <taxon>Perkinsozoa</taxon>
        <taxon>Perkinsea</taxon>
        <taxon>Perkinsida</taxon>
        <taxon>Perkinsidae</taxon>
        <taxon>Perkinsus</taxon>
    </lineage>
</organism>
<name>A0A7J6SVF9_PEROL</name>
<dbReference type="EMBL" id="JABANM010012120">
    <property type="protein sequence ID" value="KAF4736542.1"/>
    <property type="molecule type" value="Genomic_DNA"/>
</dbReference>
<feature type="region of interest" description="Disordered" evidence="1">
    <location>
        <begin position="171"/>
        <end position="191"/>
    </location>
</feature>
<gene>
    <name evidence="2" type="ORF">FOZ62_018216</name>
</gene>
<evidence type="ECO:0000313" key="3">
    <source>
        <dbReference type="Proteomes" id="UP000574390"/>
    </source>
</evidence>
<dbReference type="InterPro" id="IPR016024">
    <property type="entry name" value="ARM-type_fold"/>
</dbReference>
<evidence type="ECO:0000256" key="1">
    <source>
        <dbReference type="SAM" id="MobiDB-lite"/>
    </source>
</evidence>
<proteinExistence type="predicted"/>
<protein>
    <submittedName>
        <fullName evidence="2">Uncharacterized protein</fullName>
    </submittedName>
</protein>